<dbReference type="Proteomes" id="UP000240400">
    <property type="component" value="Unassembled WGS sequence"/>
</dbReference>
<dbReference type="PANTHER" id="PTHR33910">
    <property type="entry name" value="PROTEIN TRANSLOCASE SUBUNIT SECE"/>
    <property type="match status" value="1"/>
</dbReference>
<comment type="subunit">
    <text evidence="9">Component of the Sec protein translocase complex. Heterotrimer consisting of SecY, SecE and SecG subunits. The heterotrimers can form oligomers, although 1 heterotrimer is thought to be able to translocate proteins. Interacts with the ribosome. Interacts with SecDF, and other proteins may be involved. Interacts with SecA.</text>
</comment>
<evidence type="ECO:0000256" key="6">
    <source>
        <dbReference type="ARBA" id="ARBA00022989"/>
    </source>
</evidence>
<dbReference type="GO" id="GO:0005886">
    <property type="term" value="C:plasma membrane"/>
    <property type="evidence" value="ECO:0007669"/>
    <property type="project" value="UniProtKB-SubCell"/>
</dbReference>
<dbReference type="PANTHER" id="PTHR33910:SF1">
    <property type="entry name" value="PROTEIN TRANSLOCASE SUBUNIT SECE"/>
    <property type="match status" value="1"/>
</dbReference>
<keyword evidence="8 9" id="KW-0472">Membrane</keyword>
<dbReference type="NCBIfam" id="TIGR00964">
    <property type="entry name" value="secE_bact"/>
    <property type="match status" value="1"/>
</dbReference>
<protein>
    <recommendedName>
        <fullName evidence="9">Protein translocase subunit SecE</fullName>
    </recommendedName>
</protein>
<comment type="function">
    <text evidence="9">Essential subunit of the Sec protein translocation channel SecYEG. Clamps together the 2 halves of SecY. May contact the channel plug during translocation.</text>
</comment>
<dbReference type="InterPro" id="IPR001901">
    <property type="entry name" value="Translocase_SecE/Sec61-g"/>
</dbReference>
<dbReference type="OrthoDB" id="9813233at2"/>
<dbReference type="AlphaFoldDB" id="A0A2T4RXN9"/>
<evidence type="ECO:0000313" key="10">
    <source>
        <dbReference type="EMBL" id="PTK34939.1"/>
    </source>
</evidence>
<dbReference type="Gene3D" id="1.20.5.1030">
    <property type="entry name" value="Preprotein translocase secy subunit"/>
    <property type="match status" value="1"/>
</dbReference>
<comment type="caution">
    <text evidence="10">The sequence shown here is derived from an EMBL/GenBank/DDBJ whole genome shotgun (WGS) entry which is preliminary data.</text>
</comment>
<dbReference type="InterPro" id="IPR038379">
    <property type="entry name" value="SecE_sf"/>
</dbReference>
<feature type="transmembrane region" description="Helical" evidence="9">
    <location>
        <begin position="35"/>
        <end position="56"/>
    </location>
</feature>
<evidence type="ECO:0000256" key="5">
    <source>
        <dbReference type="ARBA" id="ARBA00022927"/>
    </source>
</evidence>
<keyword evidence="7 9" id="KW-0811">Translocation</keyword>
<organism evidence="10 11">
    <name type="scientific">Staphylococcus nepalensis</name>
    <dbReference type="NCBI Taxonomy" id="214473"/>
    <lineage>
        <taxon>Bacteria</taxon>
        <taxon>Bacillati</taxon>
        <taxon>Bacillota</taxon>
        <taxon>Bacilli</taxon>
        <taxon>Bacillales</taxon>
        <taxon>Staphylococcaceae</taxon>
        <taxon>Staphylococcus</taxon>
    </lineage>
</organism>
<comment type="similarity">
    <text evidence="9">Belongs to the SecE/SEC61-gamma family.</text>
</comment>
<evidence type="ECO:0000313" key="11">
    <source>
        <dbReference type="Proteomes" id="UP000240400"/>
    </source>
</evidence>
<dbReference type="GO" id="GO:0006605">
    <property type="term" value="P:protein targeting"/>
    <property type="evidence" value="ECO:0007669"/>
    <property type="project" value="UniProtKB-UniRule"/>
</dbReference>
<evidence type="ECO:0000256" key="8">
    <source>
        <dbReference type="ARBA" id="ARBA00023136"/>
    </source>
</evidence>
<accession>A0A2T4RXN9</accession>
<dbReference type="RefSeq" id="WP_107644807.1">
    <property type="nucleotide sequence ID" value="NZ_PZHR01001217.1"/>
</dbReference>
<dbReference type="GO" id="GO:0008320">
    <property type="term" value="F:protein transmembrane transporter activity"/>
    <property type="evidence" value="ECO:0007669"/>
    <property type="project" value="UniProtKB-UniRule"/>
</dbReference>
<dbReference type="HAMAP" id="MF_00422">
    <property type="entry name" value="SecE"/>
    <property type="match status" value="1"/>
</dbReference>
<keyword evidence="5 9" id="KW-0653">Protein transport</keyword>
<gene>
    <name evidence="9" type="primary">secE</name>
    <name evidence="10" type="ORF">BUZ61_19640</name>
</gene>
<comment type="subcellular location">
    <subcellularLocation>
        <location evidence="9">Cell membrane</location>
        <topology evidence="9">Single-pass membrane protein</topology>
    </subcellularLocation>
    <subcellularLocation>
        <location evidence="1">Membrane</location>
    </subcellularLocation>
</comment>
<dbReference type="EMBL" id="PZHR01001217">
    <property type="protein sequence ID" value="PTK34939.1"/>
    <property type="molecule type" value="Genomic_DNA"/>
</dbReference>
<evidence type="ECO:0000256" key="4">
    <source>
        <dbReference type="ARBA" id="ARBA00022692"/>
    </source>
</evidence>
<evidence type="ECO:0000256" key="1">
    <source>
        <dbReference type="ARBA" id="ARBA00004370"/>
    </source>
</evidence>
<evidence type="ECO:0000256" key="3">
    <source>
        <dbReference type="ARBA" id="ARBA00022475"/>
    </source>
</evidence>
<name>A0A2T4RXN9_9STAP</name>
<evidence type="ECO:0000256" key="9">
    <source>
        <dbReference type="HAMAP-Rule" id="MF_00422"/>
    </source>
</evidence>
<dbReference type="GO" id="GO:0043952">
    <property type="term" value="P:protein transport by the Sec complex"/>
    <property type="evidence" value="ECO:0007669"/>
    <property type="project" value="UniProtKB-UniRule"/>
</dbReference>
<keyword evidence="6 9" id="KW-1133">Transmembrane helix</keyword>
<dbReference type="GO" id="GO:0065002">
    <property type="term" value="P:intracellular protein transmembrane transport"/>
    <property type="evidence" value="ECO:0007669"/>
    <property type="project" value="UniProtKB-UniRule"/>
</dbReference>
<keyword evidence="4 9" id="KW-0812">Transmembrane</keyword>
<dbReference type="GO" id="GO:0009306">
    <property type="term" value="P:protein secretion"/>
    <property type="evidence" value="ECO:0007669"/>
    <property type="project" value="UniProtKB-UniRule"/>
</dbReference>
<proteinExistence type="inferred from homology"/>
<keyword evidence="2 9" id="KW-0813">Transport</keyword>
<reference evidence="10 11" key="1">
    <citation type="journal article" date="2016" name="Front. Microbiol.">
        <title>Comprehensive Phylogenetic Analysis of Bovine Non-aureus Staphylococci Species Based on Whole-Genome Sequencing.</title>
        <authorList>
            <person name="Naushad S."/>
            <person name="Barkema H.W."/>
            <person name="Luby C."/>
            <person name="Condas L.A."/>
            <person name="Nobrega D.B."/>
            <person name="Carson D.A."/>
            <person name="De Buck J."/>
        </authorList>
    </citation>
    <scope>NUCLEOTIDE SEQUENCE [LARGE SCALE GENOMIC DNA]</scope>
    <source>
        <strain evidence="10 11">SNUC 4337</strain>
    </source>
</reference>
<sequence>MAEDKNKKSKAPKESFFKVVISEMEKTSWPTGQELVKYTTIVIVTVLFFLIFFYALDLGIGRLIELIS</sequence>
<evidence type="ECO:0000256" key="2">
    <source>
        <dbReference type="ARBA" id="ARBA00022448"/>
    </source>
</evidence>
<dbReference type="Pfam" id="PF00584">
    <property type="entry name" value="SecE"/>
    <property type="match status" value="1"/>
</dbReference>
<keyword evidence="3 9" id="KW-1003">Cell membrane</keyword>
<evidence type="ECO:0000256" key="7">
    <source>
        <dbReference type="ARBA" id="ARBA00023010"/>
    </source>
</evidence>
<dbReference type="InterPro" id="IPR005807">
    <property type="entry name" value="SecE_bac"/>
</dbReference>